<evidence type="ECO:0000313" key="2">
    <source>
        <dbReference type="EMBL" id="KAJ3211576.1"/>
    </source>
</evidence>
<evidence type="ECO:0000313" key="3">
    <source>
        <dbReference type="Proteomes" id="UP001211065"/>
    </source>
</evidence>
<feature type="region of interest" description="Disordered" evidence="1">
    <location>
        <begin position="120"/>
        <end position="154"/>
    </location>
</feature>
<dbReference type="AlphaFoldDB" id="A0AAD5TXZ5"/>
<dbReference type="EMBL" id="JADGJW010000826">
    <property type="protein sequence ID" value="KAJ3211576.1"/>
    <property type="molecule type" value="Genomic_DNA"/>
</dbReference>
<keyword evidence="3" id="KW-1185">Reference proteome</keyword>
<gene>
    <name evidence="2" type="ORF">HK099_007966</name>
</gene>
<comment type="caution">
    <text evidence="2">The sequence shown here is derived from an EMBL/GenBank/DDBJ whole genome shotgun (WGS) entry which is preliminary data.</text>
</comment>
<sequence>MAKKVKKGKKKSKSSKNDSNGSTQNEKLIPYSLTAAQEQQKVIDTTRTVRNLKNRIENPLVDLRVRQVDWEFHDFFLTISRNATVVQLQYEIANAQHDGAVLPSDILLYKPYIEEPLKEDEESPEIVIGETGEEVKKSRPPSASSNPGKSNLGPLCTDPLQEVWKFLGDYDPLFETERLEDEKLEQQYLQEKKVSNNLEKMSITEMLKEKKNNAENAKLSKEAKAANTTQLHPYLVPMNVWQNRPAPDSTQVNTSVPGIIFNHDVEAYMKPNQKINSATTAKQNQYPYSAVKQRSPSIISTQMLKKPLTSNSFSNNSGTTIFNSDTYQKSKFNTQPYSRYSTQQQTMLSSIATTNCVEIFYDIKPYISTKSLFSTSVKNPQNQQYIADSKVLNSCSRQSQNLKKEYEMLKRNCPLICLESKSLQI</sequence>
<name>A0AAD5TXZ5_9FUNG</name>
<dbReference type="Proteomes" id="UP001211065">
    <property type="component" value="Unassembled WGS sequence"/>
</dbReference>
<reference evidence="2" key="1">
    <citation type="submission" date="2020-05" db="EMBL/GenBank/DDBJ databases">
        <title>Phylogenomic resolution of chytrid fungi.</title>
        <authorList>
            <person name="Stajich J.E."/>
            <person name="Amses K."/>
            <person name="Simmons R."/>
            <person name="Seto K."/>
            <person name="Myers J."/>
            <person name="Bonds A."/>
            <person name="Quandt C.A."/>
            <person name="Barry K."/>
            <person name="Liu P."/>
            <person name="Grigoriev I."/>
            <person name="Longcore J.E."/>
            <person name="James T.Y."/>
        </authorList>
    </citation>
    <scope>NUCLEOTIDE SEQUENCE</scope>
    <source>
        <strain evidence="2">JEL0476</strain>
    </source>
</reference>
<protein>
    <submittedName>
        <fullName evidence="2">Uncharacterized protein</fullName>
    </submittedName>
</protein>
<proteinExistence type="predicted"/>
<evidence type="ECO:0000256" key="1">
    <source>
        <dbReference type="SAM" id="MobiDB-lite"/>
    </source>
</evidence>
<organism evidence="2 3">
    <name type="scientific">Clydaea vesicula</name>
    <dbReference type="NCBI Taxonomy" id="447962"/>
    <lineage>
        <taxon>Eukaryota</taxon>
        <taxon>Fungi</taxon>
        <taxon>Fungi incertae sedis</taxon>
        <taxon>Chytridiomycota</taxon>
        <taxon>Chytridiomycota incertae sedis</taxon>
        <taxon>Chytridiomycetes</taxon>
        <taxon>Lobulomycetales</taxon>
        <taxon>Lobulomycetaceae</taxon>
        <taxon>Clydaea</taxon>
    </lineage>
</organism>
<feature type="region of interest" description="Disordered" evidence="1">
    <location>
        <begin position="1"/>
        <end position="27"/>
    </location>
</feature>
<feature type="compositionally biased region" description="Basic residues" evidence="1">
    <location>
        <begin position="1"/>
        <end position="14"/>
    </location>
</feature>
<accession>A0AAD5TXZ5</accession>